<keyword evidence="1" id="KW-0812">Transmembrane</keyword>
<organism evidence="2 3">
    <name type="scientific">Stenotrophomonas nematodicola</name>
    <dbReference type="NCBI Taxonomy" id="2656746"/>
    <lineage>
        <taxon>Bacteria</taxon>
        <taxon>Pseudomonadati</taxon>
        <taxon>Pseudomonadota</taxon>
        <taxon>Gammaproteobacteria</taxon>
        <taxon>Lysobacterales</taxon>
        <taxon>Lysobacteraceae</taxon>
        <taxon>Stenotrophomonas</taxon>
    </lineage>
</organism>
<evidence type="ECO:0000256" key="1">
    <source>
        <dbReference type="SAM" id="Phobius"/>
    </source>
</evidence>
<comment type="caution">
    <text evidence="2">The sequence shown here is derived from an EMBL/GenBank/DDBJ whole genome shotgun (WGS) entry which is preliminary data.</text>
</comment>
<name>A0ABW7CT13_9GAMM</name>
<dbReference type="EMBL" id="JBHGCJ010000001">
    <property type="protein sequence ID" value="MFG6107968.1"/>
    <property type="molecule type" value="Genomic_DNA"/>
</dbReference>
<feature type="transmembrane region" description="Helical" evidence="1">
    <location>
        <begin position="53"/>
        <end position="75"/>
    </location>
</feature>
<protein>
    <recommendedName>
        <fullName evidence="4">Transmembrane protein</fullName>
    </recommendedName>
</protein>
<keyword evidence="1" id="KW-0472">Membrane</keyword>
<dbReference type="Proteomes" id="UP001605261">
    <property type="component" value="Unassembled WGS sequence"/>
</dbReference>
<evidence type="ECO:0000313" key="3">
    <source>
        <dbReference type="Proteomes" id="UP001605261"/>
    </source>
</evidence>
<gene>
    <name evidence="2" type="ORF">ACEU0G_001440</name>
</gene>
<dbReference type="RefSeq" id="WP_259206172.1">
    <property type="nucleotide sequence ID" value="NZ_JBHGCJ010000001.1"/>
</dbReference>
<evidence type="ECO:0000313" key="2">
    <source>
        <dbReference type="EMBL" id="MFG6107968.1"/>
    </source>
</evidence>
<sequence>MTRWIGAFLYLSSLIAVLVTASHLSGVLALFPAASLTGPGGHLPLMTRFNAQWLPQSPLLLCGVGVATLLAALYVWRAQRGAPHRAFVLATLAALNYFSALFCSLMLLVTWFYLPRLMLPG</sequence>
<evidence type="ECO:0008006" key="4">
    <source>
        <dbReference type="Google" id="ProtNLM"/>
    </source>
</evidence>
<proteinExistence type="predicted"/>
<feature type="transmembrane region" description="Helical" evidence="1">
    <location>
        <begin position="7"/>
        <end position="33"/>
    </location>
</feature>
<keyword evidence="3" id="KW-1185">Reference proteome</keyword>
<reference evidence="2 3" key="1">
    <citation type="submission" date="2024-09" db="EMBL/GenBank/DDBJ databases">
        <authorList>
            <consortium name="All-Russian atlas of soil microorganisms"/>
            <consortium name="as a basis for the search for new antimicrobial producers and enzymes with unique properties"/>
            <person name="Sokolova E.A."/>
            <person name="Voronina E.N."/>
        </authorList>
    </citation>
    <scope>NUCLEOTIDE SEQUENCE [LARGE SCALE GENOMIC DNA]</scope>
    <source>
        <strain evidence="2 3">AF-22b-331.1</strain>
    </source>
</reference>
<keyword evidence="1" id="KW-1133">Transmembrane helix</keyword>
<accession>A0ABW7CT13</accession>
<feature type="transmembrane region" description="Helical" evidence="1">
    <location>
        <begin position="87"/>
        <end position="114"/>
    </location>
</feature>